<feature type="transmembrane region" description="Helical" evidence="6">
    <location>
        <begin position="197"/>
        <end position="216"/>
    </location>
</feature>
<organism evidence="7 8">
    <name type="scientific">Sulfitobacter undariae</name>
    <dbReference type="NCBI Taxonomy" id="1563671"/>
    <lineage>
        <taxon>Bacteria</taxon>
        <taxon>Pseudomonadati</taxon>
        <taxon>Pseudomonadota</taxon>
        <taxon>Alphaproteobacteria</taxon>
        <taxon>Rhodobacterales</taxon>
        <taxon>Roseobacteraceae</taxon>
        <taxon>Sulfitobacter</taxon>
    </lineage>
</organism>
<comment type="similarity">
    <text evidence="2 6">Belongs to the SURF1 family.</text>
</comment>
<sequence length="226" mass="24904">MRRNLFLIVIGVGGAAVLLWLGFWQMQRLEWKLAAIADIDSRITAAPVALPALPDPVDDSYLPVEVSGTLDPAYLRVLVSQKDIGAGYRIISALDVGNRRVLLDRGFVPVDRTQLPEHEGMVTVQGNLQWPQEIDSFTPEPDTQKNIWFARDVAAMAQALGTDPIFVVAKQTSFNDAPIAPLPVDTSAIPNDHLKYAITWFSLAAIWIMMSAAFILRARRAPKSVS</sequence>
<evidence type="ECO:0000256" key="5">
    <source>
        <dbReference type="ARBA" id="ARBA00023136"/>
    </source>
</evidence>
<evidence type="ECO:0000256" key="4">
    <source>
        <dbReference type="ARBA" id="ARBA00022989"/>
    </source>
</evidence>
<dbReference type="AlphaFoldDB" id="A0A7W6E581"/>
<evidence type="ECO:0000256" key="6">
    <source>
        <dbReference type="RuleBase" id="RU363076"/>
    </source>
</evidence>
<dbReference type="GO" id="GO:0005886">
    <property type="term" value="C:plasma membrane"/>
    <property type="evidence" value="ECO:0007669"/>
    <property type="project" value="UniProtKB-SubCell"/>
</dbReference>
<dbReference type="PROSITE" id="PS50895">
    <property type="entry name" value="SURF1"/>
    <property type="match status" value="1"/>
</dbReference>
<comment type="caution">
    <text evidence="7">The sequence shown here is derived from an EMBL/GenBank/DDBJ whole genome shotgun (WGS) entry which is preliminary data.</text>
</comment>
<dbReference type="Pfam" id="PF02104">
    <property type="entry name" value="SURF1"/>
    <property type="match status" value="1"/>
</dbReference>
<keyword evidence="3 6" id="KW-0812">Transmembrane</keyword>
<evidence type="ECO:0000256" key="2">
    <source>
        <dbReference type="ARBA" id="ARBA00007165"/>
    </source>
</evidence>
<keyword evidence="5 6" id="KW-0472">Membrane</keyword>
<proteinExistence type="inferred from homology"/>
<keyword evidence="8" id="KW-1185">Reference proteome</keyword>
<evidence type="ECO:0000256" key="1">
    <source>
        <dbReference type="ARBA" id="ARBA00004370"/>
    </source>
</evidence>
<protein>
    <recommendedName>
        <fullName evidence="6">SURF1-like protein</fullName>
    </recommendedName>
</protein>
<keyword evidence="6" id="KW-1003">Cell membrane</keyword>
<evidence type="ECO:0000313" key="8">
    <source>
        <dbReference type="Proteomes" id="UP000530268"/>
    </source>
</evidence>
<gene>
    <name evidence="7" type="ORF">GGR95_000511</name>
</gene>
<keyword evidence="4 6" id="KW-1133">Transmembrane helix</keyword>
<accession>A0A7W6E581</accession>
<dbReference type="EMBL" id="JACIEI010000001">
    <property type="protein sequence ID" value="MBB3992892.1"/>
    <property type="molecule type" value="Genomic_DNA"/>
</dbReference>
<comment type="subcellular location">
    <subcellularLocation>
        <location evidence="6">Cell membrane</location>
        <topology evidence="6">Multi-pass membrane protein</topology>
    </subcellularLocation>
    <subcellularLocation>
        <location evidence="1">Membrane</location>
    </subcellularLocation>
</comment>
<dbReference type="InterPro" id="IPR045214">
    <property type="entry name" value="Surf1/Surf4"/>
</dbReference>
<dbReference type="InterPro" id="IPR002994">
    <property type="entry name" value="Surf1/Shy1"/>
</dbReference>
<evidence type="ECO:0000256" key="3">
    <source>
        <dbReference type="ARBA" id="ARBA00022692"/>
    </source>
</evidence>
<dbReference type="RefSeq" id="WP_184562407.1">
    <property type="nucleotide sequence ID" value="NZ_JACIEI010000001.1"/>
</dbReference>
<dbReference type="PANTHER" id="PTHR23427:SF2">
    <property type="entry name" value="SURFEIT LOCUS PROTEIN 1"/>
    <property type="match status" value="1"/>
</dbReference>
<dbReference type="CDD" id="cd06662">
    <property type="entry name" value="SURF1"/>
    <property type="match status" value="1"/>
</dbReference>
<reference evidence="7 8" key="1">
    <citation type="submission" date="2020-08" db="EMBL/GenBank/DDBJ databases">
        <title>Genomic Encyclopedia of Type Strains, Phase IV (KMG-IV): sequencing the most valuable type-strain genomes for metagenomic binning, comparative biology and taxonomic classification.</title>
        <authorList>
            <person name="Goeker M."/>
        </authorList>
    </citation>
    <scope>NUCLEOTIDE SEQUENCE [LARGE SCALE GENOMIC DNA]</scope>
    <source>
        <strain evidence="7 8">DSM 102234</strain>
    </source>
</reference>
<feature type="transmembrane region" description="Helical" evidence="6">
    <location>
        <begin position="5"/>
        <end position="23"/>
    </location>
</feature>
<dbReference type="Proteomes" id="UP000530268">
    <property type="component" value="Unassembled WGS sequence"/>
</dbReference>
<dbReference type="PANTHER" id="PTHR23427">
    <property type="entry name" value="SURFEIT LOCUS PROTEIN"/>
    <property type="match status" value="1"/>
</dbReference>
<evidence type="ECO:0000313" key="7">
    <source>
        <dbReference type="EMBL" id="MBB3992892.1"/>
    </source>
</evidence>
<name>A0A7W6E581_9RHOB</name>